<reference evidence="1 2" key="1">
    <citation type="submission" date="2018-09" db="EMBL/GenBank/DDBJ databases">
        <title>The draft genome of Acinetobacter spp. strains.</title>
        <authorList>
            <person name="Qin J."/>
            <person name="Feng Y."/>
            <person name="Zong Z."/>
        </authorList>
    </citation>
    <scope>NUCLEOTIDE SEQUENCE [LARGE SCALE GENOMIC DNA]</scope>
    <source>
        <strain evidence="1 2">WCHAc060012</strain>
    </source>
</reference>
<dbReference type="EMBL" id="RAXV01000034">
    <property type="protein sequence ID" value="RKG29729.1"/>
    <property type="molecule type" value="Genomic_DNA"/>
</dbReference>
<name>A0A3A8E6C6_9GAMM</name>
<protein>
    <submittedName>
        <fullName evidence="1">Uncharacterized protein</fullName>
    </submittedName>
</protein>
<accession>A0A3A8E6C6</accession>
<comment type="caution">
    <text evidence="1">The sequence shown here is derived from an EMBL/GenBank/DDBJ whole genome shotgun (WGS) entry which is preliminary data.</text>
</comment>
<evidence type="ECO:0000313" key="2">
    <source>
        <dbReference type="Proteomes" id="UP000282388"/>
    </source>
</evidence>
<organism evidence="1 2">
    <name type="scientific">Acinetobacter tianfuensis</name>
    <dbReference type="NCBI Taxonomy" id="2419603"/>
    <lineage>
        <taxon>Bacteria</taxon>
        <taxon>Pseudomonadati</taxon>
        <taxon>Pseudomonadota</taxon>
        <taxon>Gammaproteobacteria</taxon>
        <taxon>Moraxellales</taxon>
        <taxon>Moraxellaceae</taxon>
        <taxon>Acinetobacter</taxon>
    </lineage>
</organism>
<dbReference type="Proteomes" id="UP000282388">
    <property type="component" value="Unassembled WGS sequence"/>
</dbReference>
<gene>
    <name evidence="1" type="ORF">D7V32_13730</name>
</gene>
<keyword evidence="2" id="KW-1185">Reference proteome</keyword>
<dbReference type="AlphaFoldDB" id="A0A3A8E6C6"/>
<evidence type="ECO:0000313" key="1">
    <source>
        <dbReference type="EMBL" id="RKG29729.1"/>
    </source>
</evidence>
<proteinExistence type="predicted"/>
<sequence>MALFLNHQIKLWRYHAEQYALEKSDHSIKYFRRRYSADNPDDFACFFLELSAITIFSIVYQTIKTSK</sequence>